<accession>A0AAJ0LZK4</accession>
<sequence>MPPISMLYVTAWEPSLTPGYCRTGRRLLHHTRRYTLPVCSKNCKQLPGCWEFRIHATMLVLFMVAPIHEIKTVISLMRQFASLGPTAPFVGASGLAGSAVLALRDCRRPVLPTETPLSAPSSGFLGPPDATGEMEAQLPENEMDIPGSFLEEATLRQRIDRSQRSGTIKNFQPKPKPGSSQKRHPIRTGQTFTIRTQDPQDLPSIAIAARSVVEPPPSWVYQWLCKCDRRGLRSRLEVRRRRGIGLKMSIKEGSGRCSA</sequence>
<dbReference type="RefSeq" id="XP_062719307.1">
    <property type="nucleotide sequence ID" value="XM_062863542.1"/>
</dbReference>
<comment type="caution">
    <text evidence="2">The sequence shown here is derived from an EMBL/GenBank/DDBJ whole genome shotgun (WGS) entry which is preliminary data.</text>
</comment>
<gene>
    <name evidence="2" type="ORF">B0T15DRAFT_278055</name>
</gene>
<protein>
    <submittedName>
        <fullName evidence="2">Uncharacterized protein</fullName>
    </submittedName>
</protein>
<evidence type="ECO:0000313" key="3">
    <source>
        <dbReference type="Proteomes" id="UP001273166"/>
    </source>
</evidence>
<evidence type="ECO:0000313" key="2">
    <source>
        <dbReference type="EMBL" id="KAK3303527.1"/>
    </source>
</evidence>
<keyword evidence="3" id="KW-1185">Reference proteome</keyword>
<name>A0AAJ0LZK4_9PEZI</name>
<feature type="region of interest" description="Disordered" evidence="1">
    <location>
        <begin position="161"/>
        <end position="185"/>
    </location>
</feature>
<reference evidence="2" key="2">
    <citation type="submission" date="2023-06" db="EMBL/GenBank/DDBJ databases">
        <authorList>
            <consortium name="Lawrence Berkeley National Laboratory"/>
            <person name="Mondo S.J."/>
            <person name="Hensen N."/>
            <person name="Bonometti L."/>
            <person name="Westerberg I."/>
            <person name="Brannstrom I.O."/>
            <person name="Guillou S."/>
            <person name="Cros-Aarteil S."/>
            <person name="Calhoun S."/>
            <person name="Haridas S."/>
            <person name="Kuo A."/>
            <person name="Pangilinan J."/>
            <person name="Riley R."/>
            <person name="Labutti K."/>
            <person name="Andreopoulos B."/>
            <person name="Lipzen A."/>
            <person name="Chen C."/>
            <person name="Yanf M."/>
            <person name="Daum C."/>
            <person name="Ng V."/>
            <person name="Clum A."/>
            <person name="Steindorff A."/>
            <person name="Ohm R."/>
            <person name="Martin F."/>
            <person name="Silar P."/>
            <person name="Natvig D."/>
            <person name="Lalanne C."/>
            <person name="Gautier V."/>
            <person name="Ament-Velasquez S.L."/>
            <person name="Kruys A."/>
            <person name="Hutchinson M.I."/>
            <person name="Powell A.J."/>
            <person name="Barry K."/>
            <person name="Miller A.N."/>
            <person name="Grigoriev I.V."/>
            <person name="Debuchy R."/>
            <person name="Gladieux P."/>
            <person name="Thoren M.H."/>
            <person name="Johannesson H."/>
        </authorList>
    </citation>
    <scope>NUCLEOTIDE SEQUENCE</scope>
    <source>
        <strain evidence="2">CBS 333.67</strain>
    </source>
</reference>
<dbReference type="GeneID" id="87882371"/>
<proteinExistence type="predicted"/>
<evidence type="ECO:0000256" key="1">
    <source>
        <dbReference type="SAM" id="MobiDB-lite"/>
    </source>
</evidence>
<reference evidence="2" key="1">
    <citation type="journal article" date="2023" name="Mol. Phylogenet. Evol.">
        <title>Genome-scale phylogeny and comparative genomics of the fungal order Sordariales.</title>
        <authorList>
            <person name="Hensen N."/>
            <person name="Bonometti L."/>
            <person name="Westerberg I."/>
            <person name="Brannstrom I.O."/>
            <person name="Guillou S."/>
            <person name="Cros-Aarteil S."/>
            <person name="Calhoun S."/>
            <person name="Haridas S."/>
            <person name="Kuo A."/>
            <person name="Mondo S."/>
            <person name="Pangilinan J."/>
            <person name="Riley R."/>
            <person name="LaButti K."/>
            <person name="Andreopoulos B."/>
            <person name="Lipzen A."/>
            <person name="Chen C."/>
            <person name="Yan M."/>
            <person name="Daum C."/>
            <person name="Ng V."/>
            <person name="Clum A."/>
            <person name="Steindorff A."/>
            <person name="Ohm R.A."/>
            <person name="Martin F."/>
            <person name="Silar P."/>
            <person name="Natvig D.O."/>
            <person name="Lalanne C."/>
            <person name="Gautier V."/>
            <person name="Ament-Velasquez S.L."/>
            <person name="Kruys A."/>
            <person name="Hutchinson M.I."/>
            <person name="Powell A.J."/>
            <person name="Barry K."/>
            <person name="Miller A.N."/>
            <person name="Grigoriev I.V."/>
            <person name="Debuchy R."/>
            <person name="Gladieux P."/>
            <person name="Hiltunen Thoren M."/>
            <person name="Johannesson H."/>
        </authorList>
    </citation>
    <scope>NUCLEOTIDE SEQUENCE</scope>
    <source>
        <strain evidence="2">CBS 333.67</strain>
    </source>
</reference>
<dbReference type="EMBL" id="JAUDZG010000006">
    <property type="protein sequence ID" value="KAK3303527.1"/>
    <property type="molecule type" value="Genomic_DNA"/>
</dbReference>
<dbReference type="Proteomes" id="UP001273166">
    <property type="component" value="Unassembled WGS sequence"/>
</dbReference>
<dbReference type="AlphaFoldDB" id="A0AAJ0LZK4"/>
<organism evidence="2 3">
    <name type="scientific">Chaetomium strumarium</name>
    <dbReference type="NCBI Taxonomy" id="1170767"/>
    <lineage>
        <taxon>Eukaryota</taxon>
        <taxon>Fungi</taxon>
        <taxon>Dikarya</taxon>
        <taxon>Ascomycota</taxon>
        <taxon>Pezizomycotina</taxon>
        <taxon>Sordariomycetes</taxon>
        <taxon>Sordariomycetidae</taxon>
        <taxon>Sordariales</taxon>
        <taxon>Chaetomiaceae</taxon>
        <taxon>Chaetomium</taxon>
    </lineage>
</organism>